<dbReference type="Pfam" id="PF12833">
    <property type="entry name" value="HTH_18"/>
    <property type="match status" value="1"/>
</dbReference>
<dbReference type="InterPro" id="IPR050204">
    <property type="entry name" value="AraC_XylS_family_regulators"/>
</dbReference>
<keyword evidence="2 5" id="KW-0238">DNA-binding</keyword>
<dbReference type="Proteomes" id="UP000541352">
    <property type="component" value="Unassembled WGS sequence"/>
</dbReference>
<accession>A0A7W5ZPM2</accession>
<dbReference type="PANTHER" id="PTHR46796">
    <property type="entry name" value="HTH-TYPE TRANSCRIPTIONAL ACTIVATOR RHAS-RELATED"/>
    <property type="match status" value="1"/>
</dbReference>
<name>A0A7W5ZPM2_9BACT</name>
<feature type="domain" description="HTH araC/xylS-type" evidence="4">
    <location>
        <begin position="162"/>
        <end position="246"/>
    </location>
</feature>
<evidence type="ECO:0000313" key="6">
    <source>
        <dbReference type="Proteomes" id="UP000541352"/>
    </source>
</evidence>
<evidence type="ECO:0000259" key="4">
    <source>
        <dbReference type="PROSITE" id="PS01124"/>
    </source>
</evidence>
<reference evidence="5 6" key="1">
    <citation type="submission" date="2020-08" db="EMBL/GenBank/DDBJ databases">
        <title>Genomic Encyclopedia of Type Strains, Phase IV (KMG-IV): sequencing the most valuable type-strain genomes for metagenomic binning, comparative biology and taxonomic classification.</title>
        <authorList>
            <person name="Goeker M."/>
        </authorList>
    </citation>
    <scope>NUCLEOTIDE SEQUENCE [LARGE SCALE GENOMIC DNA]</scope>
    <source>
        <strain evidence="5 6">DSM 17976</strain>
    </source>
</reference>
<organism evidence="5 6">
    <name type="scientific">Runella defluvii</name>
    <dbReference type="NCBI Taxonomy" id="370973"/>
    <lineage>
        <taxon>Bacteria</taxon>
        <taxon>Pseudomonadati</taxon>
        <taxon>Bacteroidota</taxon>
        <taxon>Cytophagia</taxon>
        <taxon>Cytophagales</taxon>
        <taxon>Spirosomataceae</taxon>
        <taxon>Runella</taxon>
    </lineage>
</organism>
<protein>
    <submittedName>
        <fullName evidence="5">AraC-like DNA-binding protein</fullName>
    </submittedName>
</protein>
<keyword evidence="1" id="KW-0805">Transcription regulation</keyword>
<dbReference type="GO" id="GO:0003700">
    <property type="term" value="F:DNA-binding transcription factor activity"/>
    <property type="evidence" value="ECO:0007669"/>
    <property type="project" value="InterPro"/>
</dbReference>
<dbReference type="SMART" id="SM00342">
    <property type="entry name" value="HTH_ARAC"/>
    <property type="match status" value="1"/>
</dbReference>
<dbReference type="AlphaFoldDB" id="A0A7W5ZPM2"/>
<proteinExistence type="predicted"/>
<dbReference type="EMBL" id="JACIBY010000006">
    <property type="protein sequence ID" value="MBB3839397.1"/>
    <property type="molecule type" value="Genomic_DNA"/>
</dbReference>
<keyword evidence="6" id="KW-1185">Reference proteome</keyword>
<evidence type="ECO:0000256" key="2">
    <source>
        <dbReference type="ARBA" id="ARBA00023125"/>
    </source>
</evidence>
<evidence type="ECO:0000256" key="1">
    <source>
        <dbReference type="ARBA" id="ARBA00023015"/>
    </source>
</evidence>
<sequence>MRPFIKEYWLLRLGQGSGVPLVMAPVPEQCLYFYPRSQPQPFDATGKPITAFNTMIMGQATIGNTKLLVPNGYCMFKILFQPGGMYRLLNVPMTYFANNYEESAAVLGGEVKQLSEHICNADSDTEVISLTNEYLVRQLSRSKVAALPIDVVLTQTNLRTQTLDQLAVAACVSSRQFERQFLERIGVSPKIYQRLLRFNQVMNLRKQNPALKWVDITYHCGYFDPNHLLRDFKQFTGVVPSGFDFENAVIY</sequence>
<dbReference type="PROSITE" id="PS01124">
    <property type="entry name" value="HTH_ARAC_FAMILY_2"/>
    <property type="match status" value="1"/>
</dbReference>
<dbReference type="InterPro" id="IPR018060">
    <property type="entry name" value="HTH_AraC"/>
</dbReference>
<dbReference type="Gene3D" id="1.10.10.60">
    <property type="entry name" value="Homeodomain-like"/>
    <property type="match status" value="1"/>
</dbReference>
<gene>
    <name evidence="5" type="ORF">FHS57_003403</name>
</gene>
<dbReference type="PANTHER" id="PTHR46796:SF13">
    <property type="entry name" value="HTH-TYPE TRANSCRIPTIONAL ACTIVATOR RHAS"/>
    <property type="match status" value="1"/>
</dbReference>
<dbReference type="GO" id="GO:0043565">
    <property type="term" value="F:sequence-specific DNA binding"/>
    <property type="evidence" value="ECO:0007669"/>
    <property type="project" value="InterPro"/>
</dbReference>
<keyword evidence="3" id="KW-0804">Transcription</keyword>
<comment type="caution">
    <text evidence="5">The sequence shown here is derived from an EMBL/GenBank/DDBJ whole genome shotgun (WGS) entry which is preliminary data.</text>
</comment>
<evidence type="ECO:0000313" key="5">
    <source>
        <dbReference type="EMBL" id="MBB3839397.1"/>
    </source>
</evidence>
<evidence type="ECO:0000256" key="3">
    <source>
        <dbReference type="ARBA" id="ARBA00023163"/>
    </source>
</evidence>